<keyword evidence="3 5" id="KW-0808">Transferase</keyword>
<sequence>MPIHHSSRGYETGAATYVKGRPSYPPEAAEWLRDDLGVGPGRKVLEVGAGTGKFIAVLKDCGGEITAVEPVAGMREQLVRAFPEITVLAGTAESIPLPDGSVDAVVCAQAFHWFATTAALEEFRRVLTPGGRLGLIWNARDESVPWVAALTDITDHWEGDTPRYRTGNWRRVFPAPGFEAAGERHVRHAHVGSPEDVIVKRTLSVSFIAALPPERQADVERATRALIARTPELADRPEIAFPYETVMFAFRKV</sequence>
<dbReference type="EMBL" id="FXAK01000002">
    <property type="protein sequence ID" value="SMF34145.1"/>
    <property type="molecule type" value="Genomic_DNA"/>
</dbReference>
<dbReference type="OrthoDB" id="9777830at2"/>
<dbReference type="PANTHER" id="PTHR44942:SF4">
    <property type="entry name" value="METHYLTRANSFERASE TYPE 11 DOMAIN-CONTAINING PROTEIN"/>
    <property type="match status" value="1"/>
</dbReference>
<protein>
    <submittedName>
        <fullName evidence="5">Methyltransferase domain-containing protein</fullName>
    </submittedName>
</protein>
<dbReference type="Gene3D" id="3.40.50.150">
    <property type="entry name" value="Vaccinia Virus protein VP39"/>
    <property type="match status" value="1"/>
</dbReference>
<evidence type="ECO:0000256" key="3">
    <source>
        <dbReference type="ARBA" id="ARBA00022679"/>
    </source>
</evidence>
<accession>A0A1X7EHQ9</accession>
<dbReference type="GO" id="GO:0008757">
    <property type="term" value="F:S-adenosylmethionine-dependent methyltransferase activity"/>
    <property type="evidence" value="ECO:0007669"/>
    <property type="project" value="InterPro"/>
</dbReference>
<organism evidence="5 6">
    <name type="scientific">Azospirillum oryzae</name>
    <dbReference type="NCBI Taxonomy" id="286727"/>
    <lineage>
        <taxon>Bacteria</taxon>
        <taxon>Pseudomonadati</taxon>
        <taxon>Pseudomonadota</taxon>
        <taxon>Alphaproteobacteria</taxon>
        <taxon>Rhodospirillales</taxon>
        <taxon>Azospirillaceae</taxon>
        <taxon>Azospirillum</taxon>
    </lineage>
</organism>
<dbReference type="PANTHER" id="PTHR44942">
    <property type="entry name" value="METHYLTRANSF_11 DOMAIN-CONTAINING PROTEIN"/>
    <property type="match status" value="1"/>
</dbReference>
<keyword evidence="2 5" id="KW-0489">Methyltransferase</keyword>
<evidence type="ECO:0000256" key="1">
    <source>
        <dbReference type="ARBA" id="ARBA00008361"/>
    </source>
</evidence>
<name>A0A1X7EHQ9_9PROT</name>
<dbReference type="SUPFAM" id="SSF53335">
    <property type="entry name" value="S-adenosyl-L-methionine-dependent methyltransferases"/>
    <property type="match status" value="1"/>
</dbReference>
<dbReference type="InterPro" id="IPR029063">
    <property type="entry name" value="SAM-dependent_MTases_sf"/>
</dbReference>
<dbReference type="GO" id="GO:0032259">
    <property type="term" value="P:methylation"/>
    <property type="evidence" value="ECO:0007669"/>
    <property type="project" value="UniProtKB-KW"/>
</dbReference>
<evidence type="ECO:0000259" key="4">
    <source>
        <dbReference type="Pfam" id="PF08241"/>
    </source>
</evidence>
<gene>
    <name evidence="5" type="ORF">SAMN02982917_1716</name>
</gene>
<dbReference type="AlphaFoldDB" id="A0A1X7EHQ9"/>
<dbReference type="Pfam" id="PF08241">
    <property type="entry name" value="Methyltransf_11"/>
    <property type="match status" value="1"/>
</dbReference>
<dbReference type="CDD" id="cd02440">
    <property type="entry name" value="AdoMet_MTases"/>
    <property type="match status" value="1"/>
</dbReference>
<evidence type="ECO:0000256" key="2">
    <source>
        <dbReference type="ARBA" id="ARBA00022603"/>
    </source>
</evidence>
<reference evidence="5 6" key="1">
    <citation type="submission" date="2017-04" db="EMBL/GenBank/DDBJ databases">
        <authorList>
            <person name="Afonso C.L."/>
            <person name="Miller P.J."/>
            <person name="Scott M.A."/>
            <person name="Spackman E."/>
            <person name="Goraichik I."/>
            <person name="Dimitrov K.M."/>
            <person name="Suarez D.L."/>
            <person name="Swayne D.E."/>
        </authorList>
    </citation>
    <scope>NUCLEOTIDE SEQUENCE [LARGE SCALE GENOMIC DNA]</scope>
    <source>
        <strain evidence="5 6">A2P</strain>
    </source>
</reference>
<comment type="similarity">
    <text evidence="1">Belongs to the methyltransferase superfamily.</text>
</comment>
<dbReference type="Proteomes" id="UP000192936">
    <property type="component" value="Unassembled WGS sequence"/>
</dbReference>
<dbReference type="STRING" id="286727.SAMN02982917_1716"/>
<proteinExistence type="inferred from homology"/>
<dbReference type="InterPro" id="IPR013216">
    <property type="entry name" value="Methyltransf_11"/>
</dbReference>
<feature type="domain" description="Methyltransferase type 11" evidence="4">
    <location>
        <begin position="45"/>
        <end position="133"/>
    </location>
</feature>
<dbReference type="InterPro" id="IPR051052">
    <property type="entry name" value="Diverse_substrate_MTase"/>
</dbReference>
<dbReference type="RefSeq" id="WP_085084200.1">
    <property type="nucleotide sequence ID" value="NZ_FXAK01000002.1"/>
</dbReference>
<evidence type="ECO:0000313" key="5">
    <source>
        <dbReference type="EMBL" id="SMF34145.1"/>
    </source>
</evidence>
<evidence type="ECO:0000313" key="6">
    <source>
        <dbReference type="Proteomes" id="UP000192936"/>
    </source>
</evidence>